<dbReference type="InterPro" id="IPR002110">
    <property type="entry name" value="Ankyrin_rpt"/>
</dbReference>
<feature type="compositionally biased region" description="Gly residues" evidence="4">
    <location>
        <begin position="681"/>
        <end position="695"/>
    </location>
</feature>
<feature type="repeat" description="ANK" evidence="3">
    <location>
        <begin position="416"/>
        <end position="448"/>
    </location>
</feature>
<feature type="compositionally biased region" description="Basic and acidic residues" evidence="4">
    <location>
        <begin position="661"/>
        <end position="670"/>
    </location>
</feature>
<feature type="repeat" description="ANK" evidence="3">
    <location>
        <begin position="311"/>
        <end position="335"/>
    </location>
</feature>
<dbReference type="PROSITE" id="PS50297">
    <property type="entry name" value="ANK_REP_REGION"/>
    <property type="match status" value="6"/>
</dbReference>
<dbReference type="OrthoDB" id="6369293at2759"/>
<keyword evidence="6" id="KW-1185">Reference proteome</keyword>
<evidence type="ECO:0000256" key="2">
    <source>
        <dbReference type="ARBA" id="ARBA00023043"/>
    </source>
</evidence>
<feature type="compositionally biased region" description="Basic residues" evidence="4">
    <location>
        <begin position="596"/>
        <end position="607"/>
    </location>
</feature>
<feature type="repeat" description="ANK" evidence="3">
    <location>
        <begin position="30"/>
        <end position="62"/>
    </location>
</feature>
<feature type="compositionally biased region" description="Basic residues" evidence="4">
    <location>
        <begin position="375"/>
        <end position="389"/>
    </location>
</feature>
<dbReference type="PANTHER" id="PTHR24198:SF165">
    <property type="entry name" value="ANKYRIN REPEAT-CONTAINING PROTEIN-RELATED"/>
    <property type="match status" value="1"/>
</dbReference>
<dbReference type="STRING" id="6689.A0A423SIR9"/>
<dbReference type="SMART" id="SM00248">
    <property type="entry name" value="ANK"/>
    <property type="match status" value="11"/>
</dbReference>
<evidence type="ECO:0000256" key="4">
    <source>
        <dbReference type="SAM" id="MobiDB-lite"/>
    </source>
</evidence>
<dbReference type="InterPro" id="IPR036770">
    <property type="entry name" value="Ankyrin_rpt-contain_sf"/>
</dbReference>
<dbReference type="PANTHER" id="PTHR24198">
    <property type="entry name" value="ANKYRIN REPEAT AND PROTEIN KINASE DOMAIN-CONTAINING PROTEIN"/>
    <property type="match status" value="1"/>
</dbReference>
<feature type="repeat" description="ANK" evidence="3">
    <location>
        <begin position="63"/>
        <end position="87"/>
    </location>
</feature>
<reference evidence="5 6" key="1">
    <citation type="submission" date="2018-04" db="EMBL/GenBank/DDBJ databases">
        <authorList>
            <person name="Zhang X."/>
            <person name="Yuan J."/>
            <person name="Li F."/>
            <person name="Xiang J."/>
        </authorList>
    </citation>
    <scope>NUCLEOTIDE SEQUENCE [LARGE SCALE GENOMIC DNA]</scope>
    <source>
        <tissue evidence="5">Muscle</tissue>
    </source>
</reference>
<organism evidence="5 6">
    <name type="scientific">Penaeus vannamei</name>
    <name type="common">Whiteleg shrimp</name>
    <name type="synonym">Litopenaeus vannamei</name>
    <dbReference type="NCBI Taxonomy" id="6689"/>
    <lineage>
        <taxon>Eukaryota</taxon>
        <taxon>Metazoa</taxon>
        <taxon>Ecdysozoa</taxon>
        <taxon>Arthropoda</taxon>
        <taxon>Crustacea</taxon>
        <taxon>Multicrustacea</taxon>
        <taxon>Malacostraca</taxon>
        <taxon>Eumalacostraca</taxon>
        <taxon>Eucarida</taxon>
        <taxon>Decapoda</taxon>
        <taxon>Dendrobranchiata</taxon>
        <taxon>Penaeoidea</taxon>
        <taxon>Penaeidae</taxon>
        <taxon>Penaeus</taxon>
    </lineage>
</organism>
<keyword evidence="1" id="KW-0677">Repeat</keyword>
<dbReference type="Gene3D" id="1.25.40.20">
    <property type="entry name" value="Ankyrin repeat-containing domain"/>
    <property type="match status" value="4"/>
</dbReference>
<evidence type="ECO:0000313" key="5">
    <source>
        <dbReference type="EMBL" id="ROT64110.1"/>
    </source>
</evidence>
<feature type="region of interest" description="Disordered" evidence="4">
    <location>
        <begin position="567"/>
        <end position="695"/>
    </location>
</feature>
<comment type="caution">
    <text evidence="5">The sequence shown here is derived from an EMBL/GenBank/DDBJ whole genome shotgun (WGS) entry which is preliminary data.</text>
</comment>
<feature type="compositionally biased region" description="Low complexity" evidence="4">
    <location>
        <begin position="741"/>
        <end position="755"/>
    </location>
</feature>
<name>A0A423SIR9_PENVA</name>
<evidence type="ECO:0000256" key="3">
    <source>
        <dbReference type="PROSITE-ProRule" id="PRU00023"/>
    </source>
</evidence>
<accession>A0A423SIR9</accession>
<proteinExistence type="predicted"/>
<dbReference type="EMBL" id="QCYY01003325">
    <property type="protein sequence ID" value="ROT64110.1"/>
    <property type="molecule type" value="Genomic_DNA"/>
</dbReference>
<feature type="region of interest" description="Disordered" evidence="4">
    <location>
        <begin position="374"/>
        <end position="395"/>
    </location>
</feature>
<evidence type="ECO:0000313" key="6">
    <source>
        <dbReference type="Proteomes" id="UP000283509"/>
    </source>
</evidence>
<feature type="repeat" description="ANK" evidence="3">
    <location>
        <begin position="449"/>
        <end position="481"/>
    </location>
</feature>
<dbReference type="Pfam" id="PF12796">
    <property type="entry name" value="Ank_2"/>
    <property type="match status" value="4"/>
</dbReference>
<dbReference type="SUPFAM" id="SSF48403">
    <property type="entry name" value="Ankyrin repeat"/>
    <property type="match status" value="2"/>
</dbReference>
<keyword evidence="2 3" id="KW-0040">ANK repeat</keyword>
<dbReference type="PROSITE" id="PS50088">
    <property type="entry name" value="ANK_REPEAT"/>
    <property type="match status" value="7"/>
</dbReference>
<feature type="repeat" description="ANK" evidence="3">
    <location>
        <begin position="482"/>
        <end position="506"/>
    </location>
</feature>
<dbReference type="Proteomes" id="UP000283509">
    <property type="component" value="Unassembled WGS sequence"/>
</dbReference>
<protein>
    <submittedName>
        <fullName evidence="5">Uncharacterized protein</fullName>
    </submittedName>
</protein>
<sequence>MSSKGDVEGVKRLANAGVHLETASSLPAEKGFRAVHYASRGGHVELLKVLQELEVNLRALTDEGDTALHVASGYGNLAAVKWLVEQGGFNGDALLTGKGSALEVARDARDKGIVKYLVHFQLVSALLTGDVKTLEQMAKDGVNLDPAYIYNKGHGFRSVHYAAKGGHLSVLKMLQRKKCKLKATTPEGLTALHIAAENGHLAATKWLIGFAGLDVACVSRAGLTAADLAARAGSADVVAYLQDHDVLKALLDGDTQVVRGALQTGTDVDKLCMEKNIKGFQAVHYAAKGGQVPILEILKESNCNLKGVTNEGLSALHYAVRYDQLDAVKWLVEEGELDVSCTSKKGSSALDFARDKKKQEIAAYLESLIPTKEGVRRRGRGRSKRKKEKVKGVKTQETTSELNSEILLMARMGDAEGLRPLHLCALAGHAAALEALIGCGADVHAGGPQGLSVVHYASRGGHVEVLKVLQELGVDLWALTDAEETALHVAADYGNLAAVKWLVEQGGFESVSLSREEGSALDLARKSCEKAVVQYLMNVQLLNAVTSGDLSTVNELIEEGIKIDDENAVGKREGNSQAPEAGRVQHGGGNMERRTRTPPHRPPRARGGKGGGRPGWLVRRGPARRGVSARKLARESRQGGGASRWLVEHGRGGDGVSAEGTVEHAWRPRGSEGGWSLSRGTGSGSGAGGVGGSRGAGVAATGLSRGNLREAASARALQGGTADRLARQQWAKQPRRPCPWSRQAMAGGGRARSASLPRWDVVQEFVMEPEMTMPIATNGLQKEESEEAILLRCFGEEG</sequence>
<reference evidence="5 6" key="2">
    <citation type="submission" date="2019-01" db="EMBL/GenBank/DDBJ databases">
        <title>The decoding of complex shrimp genome reveals the adaptation for benthos swimmer, frequently molting mechanism and breeding impact on genome.</title>
        <authorList>
            <person name="Sun Y."/>
            <person name="Gao Y."/>
            <person name="Yu Y."/>
        </authorList>
    </citation>
    <scope>NUCLEOTIDE SEQUENCE [LARGE SCALE GENOMIC DNA]</scope>
    <source>
        <tissue evidence="5">Muscle</tissue>
    </source>
</reference>
<feature type="region of interest" description="Disordered" evidence="4">
    <location>
        <begin position="728"/>
        <end position="755"/>
    </location>
</feature>
<gene>
    <name evidence="5" type="ORF">C7M84_017965</name>
</gene>
<dbReference type="Pfam" id="PF00023">
    <property type="entry name" value="Ank"/>
    <property type="match status" value="1"/>
</dbReference>
<feature type="repeat" description="ANK" evidence="3">
    <location>
        <begin position="187"/>
        <end position="208"/>
    </location>
</feature>
<dbReference type="AlphaFoldDB" id="A0A423SIR9"/>
<evidence type="ECO:0000256" key="1">
    <source>
        <dbReference type="ARBA" id="ARBA00022737"/>
    </source>
</evidence>